<gene>
    <name evidence="2" type="ORF">NEOLI_004141</name>
</gene>
<organism evidence="2 3">
    <name type="scientific">Neolecta irregularis (strain DAH-3)</name>
    <dbReference type="NCBI Taxonomy" id="1198029"/>
    <lineage>
        <taxon>Eukaryota</taxon>
        <taxon>Fungi</taxon>
        <taxon>Dikarya</taxon>
        <taxon>Ascomycota</taxon>
        <taxon>Taphrinomycotina</taxon>
        <taxon>Neolectales</taxon>
        <taxon>Neolectaceae</taxon>
        <taxon>Neolecta</taxon>
    </lineage>
</organism>
<evidence type="ECO:0000313" key="3">
    <source>
        <dbReference type="Proteomes" id="UP000186594"/>
    </source>
</evidence>
<feature type="compositionally biased region" description="Polar residues" evidence="1">
    <location>
        <begin position="80"/>
        <end position="90"/>
    </location>
</feature>
<keyword evidence="3" id="KW-1185">Reference proteome</keyword>
<protein>
    <submittedName>
        <fullName evidence="2">Uncharacterized protein</fullName>
    </submittedName>
</protein>
<accession>A0A1U7LJI8</accession>
<feature type="region of interest" description="Disordered" evidence="1">
    <location>
        <begin position="78"/>
        <end position="100"/>
    </location>
</feature>
<dbReference type="Proteomes" id="UP000186594">
    <property type="component" value="Unassembled WGS sequence"/>
</dbReference>
<reference evidence="2 3" key="1">
    <citation type="submission" date="2016-04" db="EMBL/GenBank/DDBJ databases">
        <title>Evolutionary innovation and constraint leading to complex multicellularity in the Ascomycota.</title>
        <authorList>
            <person name="Cisse O."/>
            <person name="Nguyen A."/>
            <person name="Hewitt D.A."/>
            <person name="Jedd G."/>
            <person name="Stajich J.E."/>
        </authorList>
    </citation>
    <scope>NUCLEOTIDE SEQUENCE [LARGE SCALE GENOMIC DNA]</scope>
    <source>
        <strain evidence="2 3">DAH-3</strain>
    </source>
</reference>
<comment type="caution">
    <text evidence="2">The sequence shown here is derived from an EMBL/GenBank/DDBJ whole genome shotgun (WGS) entry which is preliminary data.</text>
</comment>
<evidence type="ECO:0000313" key="2">
    <source>
        <dbReference type="EMBL" id="OLL22798.1"/>
    </source>
</evidence>
<dbReference type="EMBL" id="LXFE01002719">
    <property type="protein sequence ID" value="OLL22798.1"/>
    <property type="molecule type" value="Genomic_DNA"/>
</dbReference>
<sequence>MSDSRDLEDTAALCLSWCLGKTECRATVTIFIDRETACFLFVKEFDSSQEDIGTMAMLDIPQETLESKSSFSPEEYLGVHTSQQTQSAKTPRSKGLDVKTPGSSGLFTSPGLMKISTIVRSDKAKEVVTTPGTVKKSSIVSAREFKQFGLMESPFDDPQSPKGGFLYKFDERHALKDIAALCLSWCLRSTSCQATVTFRHFRYNACFLFEQEFETYYHEDERTLVPLGITPETLEEKSSKFKEVPSTPFAIMSLDLCIYLPTDTEREDP</sequence>
<evidence type="ECO:0000256" key="1">
    <source>
        <dbReference type="SAM" id="MobiDB-lite"/>
    </source>
</evidence>
<dbReference type="AlphaFoldDB" id="A0A1U7LJI8"/>
<name>A0A1U7LJI8_NEOID</name>
<proteinExistence type="predicted"/>